<evidence type="ECO:0000313" key="4">
    <source>
        <dbReference type="WBParaSite" id="SBAD_0001269201-mRNA-1"/>
    </source>
</evidence>
<evidence type="ECO:0000256" key="1">
    <source>
        <dbReference type="SAM" id="MobiDB-lite"/>
    </source>
</evidence>
<evidence type="ECO:0000313" key="2">
    <source>
        <dbReference type="EMBL" id="VDP47062.1"/>
    </source>
</evidence>
<dbReference type="Proteomes" id="UP000270296">
    <property type="component" value="Unassembled WGS sequence"/>
</dbReference>
<name>A0A183J8T8_9BILA</name>
<reference evidence="2 3" key="2">
    <citation type="submission" date="2018-11" db="EMBL/GenBank/DDBJ databases">
        <authorList>
            <consortium name="Pathogen Informatics"/>
        </authorList>
    </citation>
    <scope>NUCLEOTIDE SEQUENCE [LARGE SCALE GENOMIC DNA]</scope>
</reference>
<keyword evidence="3" id="KW-1185">Reference proteome</keyword>
<gene>
    <name evidence="2" type="ORF">SBAD_LOCUS12286</name>
</gene>
<accession>A0A183J8T8</accession>
<dbReference type="WBParaSite" id="SBAD_0001269201-mRNA-1">
    <property type="protein sequence ID" value="SBAD_0001269201-mRNA-1"/>
    <property type="gene ID" value="SBAD_0001269201"/>
</dbReference>
<evidence type="ECO:0000313" key="3">
    <source>
        <dbReference type="Proteomes" id="UP000270296"/>
    </source>
</evidence>
<dbReference type="AlphaFoldDB" id="A0A183J8T8"/>
<proteinExistence type="predicted"/>
<sequence>MLVVRVQCRLCGNGDRVVRLTELSGVEVDLAGYSLTWVNLRWSTSRRKRDVEVEHSQSTSRQQGPK</sequence>
<protein>
    <submittedName>
        <fullName evidence="4">Transposase</fullName>
    </submittedName>
</protein>
<organism evidence="4">
    <name type="scientific">Soboliphyme baturini</name>
    <dbReference type="NCBI Taxonomy" id="241478"/>
    <lineage>
        <taxon>Eukaryota</taxon>
        <taxon>Metazoa</taxon>
        <taxon>Ecdysozoa</taxon>
        <taxon>Nematoda</taxon>
        <taxon>Enoplea</taxon>
        <taxon>Dorylaimia</taxon>
        <taxon>Dioctophymatida</taxon>
        <taxon>Dioctophymatoidea</taxon>
        <taxon>Soboliphymatidae</taxon>
        <taxon>Soboliphyme</taxon>
    </lineage>
</organism>
<feature type="compositionally biased region" description="Polar residues" evidence="1">
    <location>
        <begin position="56"/>
        <end position="66"/>
    </location>
</feature>
<dbReference type="EMBL" id="UZAM01017374">
    <property type="protein sequence ID" value="VDP47062.1"/>
    <property type="molecule type" value="Genomic_DNA"/>
</dbReference>
<reference evidence="4" key="1">
    <citation type="submission" date="2016-06" db="UniProtKB">
        <authorList>
            <consortium name="WormBaseParasite"/>
        </authorList>
    </citation>
    <scope>IDENTIFICATION</scope>
</reference>
<feature type="region of interest" description="Disordered" evidence="1">
    <location>
        <begin position="46"/>
        <end position="66"/>
    </location>
</feature>